<dbReference type="EMBL" id="NPHW01004850">
    <property type="protein sequence ID" value="OXV07441.1"/>
    <property type="molecule type" value="Genomic_DNA"/>
</dbReference>
<evidence type="ECO:0000256" key="10">
    <source>
        <dbReference type="SAM" id="Coils"/>
    </source>
</evidence>
<comment type="caution">
    <text evidence="13">The sequence shown here is derived from an EMBL/GenBank/DDBJ whole genome shotgun (WGS) entry which is preliminary data.</text>
</comment>
<dbReference type="PANTHER" id="PTHR31586">
    <property type="entry name" value="CYTOCHROME C OXIDASE PROTEIN 20"/>
    <property type="match status" value="1"/>
</dbReference>
<accession>A0A232LTC9</accession>
<gene>
    <name evidence="13" type="ORF">Egran_04793</name>
</gene>
<evidence type="ECO:0000256" key="2">
    <source>
        <dbReference type="ARBA" id="ARBA00009575"/>
    </source>
</evidence>
<keyword evidence="5 9" id="KW-0999">Mitochondrion inner membrane</keyword>
<evidence type="ECO:0000256" key="5">
    <source>
        <dbReference type="ARBA" id="ARBA00022792"/>
    </source>
</evidence>
<keyword evidence="8 9" id="KW-0472">Membrane</keyword>
<feature type="coiled-coil region" evidence="10">
    <location>
        <begin position="157"/>
        <end position="193"/>
    </location>
</feature>
<proteinExistence type="inferred from homology"/>
<dbReference type="Proteomes" id="UP000243515">
    <property type="component" value="Unassembled WGS sequence"/>
</dbReference>
<dbReference type="InterPro" id="IPR022533">
    <property type="entry name" value="Cox20"/>
</dbReference>
<keyword evidence="14" id="KW-1185">Reference proteome</keyword>
<evidence type="ECO:0000256" key="8">
    <source>
        <dbReference type="ARBA" id="ARBA00023136"/>
    </source>
</evidence>
<keyword evidence="6 12" id="KW-1133">Transmembrane helix</keyword>
<name>A0A232LTC9_9EURO</name>
<evidence type="ECO:0000256" key="6">
    <source>
        <dbReference type="ARBA" id="ARBA00022989"/>
    </source>
</evidence>
<dbReference type="GO" id="GO:0033617">
    <property type="term" value="P:mitochondrial respiratory chain complex IV assembly"/>
    <property type="evidence" value="ECO:0007669"/>
    <property type="project" value="InterPro"/>
</dbReference>
<keyword evidence="7 9" id="KW-0496">Mitochondrion</keyword>
<evidence type="ECO:0000256" key="9">
    <source>
        <dbReference type="PIRNR" id="PIRNR007871"/>
    </source>
</evidence>
<dbReference type="PIRSF" id="PIRSF007871">
    <property type="entry name" value="Cox20"/>
    <property type="match status" value="1"/>
</dbReference>
<organism evidence="13 14">
    <name type="scientific">Elaphomyces granulatus</name>
    <dbReference type="NCBI Taxonomy" id="519963"/>
    <lineage>
        <taxon>Eukaryota</taxon>
        <taxon>Fungi</taxon>
        <taxon>Dikarya</taxon>
        <taxon>Ascomycota</taxon>
        <taxon>Pezizomycotina</taxon>
        <taxon>Eurotiomycetes</taxon>
        <taxon>Eurotiomycetidae</taxon>
        <taxon>Eurotiales</taxon>
        <taxon>Elaphomycetaceae</taxon>
        <taxon>Elaphomyces</taxon>
    </lineage>
</organism>
<comment type="subcellular location">
    <subcellularLocation>
        <location evidence="1 9">Mitochondrion inner membrane</location>
    </subcellularLocation>
</comment>
<sequence length="207" mass="23079">MAEDTRDPDNVSHDKQIEDATKLHYSPPPAKNPKHEFPKSQVGKLWDVFGNPEEPINLFSERTHNTAGGKSKDITLTDVIKSMSLQEFSSFHKAPCARDSLLLGLGAGFGVGGVRGILGGLSSIWPACNWAVGTFAIASIVAHELCQRRRVKEIDGMKQAVELMQELKIQKQKQKEQKKAAEEAARLAEAEVQKHKNWTNLSNYKFW</sequence>
<dbReference type="PANTHER" id="PTHR31586:SF1">
    <property type="entry name" value="CYTOCHROME C OXIDASE ASSEMBLY PROTEIN COX20, MITOCHONDRIAL"/>
    <property type="match status" value="1"/>
</dbReference>
<reference evidence="13 14" key="1">
    <citation type="journal article" date="2015" name="Environ. Microbiol.">
        <title>Metagenome sequence of Elaphomyces granulatus from sporocarp tissue reveals Ascomycota ectomycorrhizal fingerprints of genome expansion and a Proteobacteria-rich microbiome.</title>
        <authorList>
            <person name="Quandt C.A."/>
            <person name="Kohler A."/>
            <person name="Hesse C.N."/>
            <person name="Sharpton T.J."/>
            <person name="Martin F."/>
            <person name="Spatafora J.W."/>
        </authorList>
    </citation>
    <scope>NUCLEOTIDE SEQUENCE [LARGE SCALE GENOMIC DNA]</scope>
    <source>
        <strain evidence="13 14">OSC145934</strain>
    </source>
</reference>
<evidence type="ECO:0000313" key="14">
    <source>
        <dbReference type="Proteomes" id="UP000243515"/>
    </source>
</evidence>
<keyword evidence="4 12" id="KW-0812">Transmembrane</keyword>
<feature type="transmembrane region" description="Helical" evidence="12">
    <location>
        <begin position="124"/>
        <end position="142"/>
    </location>
</feature>
<dbReference type="GO" id="GO:0005743">
    <property type="term" value="C:mitochondrial inner membrane"/>
    <property type="evidence" value="ECO:0007669"/>
    <property type="project" value="UniProtKB-SubCell"/>
</dbReference>
<evidence type="ECO:0000256" key="4">
    <source>
        <dbReference type="ARBA" id="ARBA00022692"/>
    </source>
</evidence>
<dbReference type="Pfam" id="PF12597">
    <property type="entry name" value="Cox20"/>
    <property type="match status" value="1"/>
</dbReference>
<evidence type="ECO:0000256" key="7">
    <source>
        <dbReference type="ARBA" id="ARBA00023128"/>
    </source>
</evidence>
<evidence type="ECO:0000256" key="11">
    <source>
        <dbReference type="SAM" id="MobiDB-lite"/>
    </source>
</evidence>
<keyword evidence="10" id="KW-0175">Coiled coil</keyword>
<comment type="function">
    <text evidence="9">Involved in the assembly of the cytochrome c oxidase complex.</text>
</comment>
<comment type="similarity">
    <text evidence="2 9">Belongs to the COX20 family.</text>
</comment>
<dbReference type="OrthoDB" id="14603at2759"/>
<evidence type="ECO:0000313" key="13">
    <source>
        <dbReference type="EMBL" id="OXV07441.1"/>
    </source>
</evidence>
<dbReference type="AlphaFoldDB" id="A0A232LTC9"/>
<protein>
    <recommendedName>
        <fullName evidence="3 9">Cytochrome c oxidase assembly protein COX20, mitochondrial</fullName>
    </recommendedName>
</protein>
<evidence type="ECO:0000256" key="3">
    <source>
        <dbReference type="ARBA" id="ARBA00017689"/>
    </source>
</evidence>
<evidence type="ECO:0000256" key="12">
    <source>
        <dbReference type="SAM" id="Phobius"/>
    </source>
</evidence>
<feature type="transmembrane region" description="Helical" evidence="12">
    <location>
        <begin position="100"/>
        <end position="118"/>
    </location>
</feature>
<feature type="region of interest" description="Disordered" evidence="11">
    <location>
        <begin position="1"/>
        <end position="37"/>
    </location>
</feature>
<feature type="compositionally biased region" description="Basic and acidic residues" evidence="11">
    <location>
        <begin position="1"/>
        <end position="22"/>
    </location>
</feature>
<evidence type="ECO:0000256" key="1">
    <source>
        <dbReference type="ARBA" id="ARBA00004273"/>
    </source>
</evidence>